<sequence>MSRVWKIDHRFICSLDHQTGDIDLNTKHLEVPMLFYFLILSILSVIEFQPSDVGMEYSRVSEAEITIILGISTLREQQGIIIRNENLMGSNGVRYPIELLITVEPVSVIDILVNEISPFIPSRIIQVEDMLCGSTTLNNPCMGKKTLCCVDLYKGVNYFRCYTSADVRYRRYEWGDISSIVGFNIHVKGITEQAEYKLFNPDYNLITQIDNLRLHFSFRADNSVEGVLSSLQKHTIIQTSDSESIDSLRVLFAGDSLISTEDEWASQSSCYIEADEEFNLARDTIGLSQIVGSEYSGFLSDNIIHLVGNLDMIFYLTISASK</sequence>
<accession>V6T9W3</accession>
<comment type="caution">
    <text evidence="1">The sequence shown here is derived from an EMBL/GenBank/DDBJ whole genome shotgun (WGS) entry which is preliminary data.</text>
</comment>
<proteinExistence type="predicted"/>
<dbReference type="VEuPathDB" id="GiardiaDB:QR46_2702"/>
<reference evidence="2" key="1">
    <citation type="submission" date="2012-02" db="EMBL/GenBank/DDBJ databases">
        <title>Genome sequencing of Giardia lamblia Genotypes A2 and B isolates (DH and GS) and comparative analysis with the genomes of Genotypes A1 and E (WB and Pig).</title>
        <authorList>
            <person name="Adam R."/>
            <person name="Dahlstrom E."/>
            <person name="Martens C."/>
            <person name="Bruno D."/>
            <person name="Barbian K."/>
            <person name="Porcella S.F."/>
            <person name="Nash T."/>
        </authorList>
    </citation>
    <scope>NUCLEOTIDE SEQUENCE</scope>
    <source>
        <strain evidence="2">DH</strain>
    </source>
</reference>
<evidence type="ECO:0000313" key="1">
    <source>
        <dbReference type="EMBL" id="ESU35663.1"/>
    </source>
</evidence>
<dbReference type="Proteomes" id="UP000018320">
    <property type="component" value="Unassembled WGS sequence"/>
</dbReference>
<gene>
    <name evidence="1" type="ORF">DHA2_153343</name>
</gene>
<dbReference type="VEuPathDB" id="GiardiaDB:GL50803_0015226"/>
<dbReference type="VEuPathDB" id="GiardiaDB:GL50581_1823"/>
<evidence type="ECO:0000313" key="2">
    <source>
        <dbReference type="Proteomes" id="UP000018320"/>
    </source>
</evidence>
<dbReference type="VEuPathDB" id="GiardiaDB:DHA2_153343"/>
<reference evidence="1 2" key="2">
    <citation type="journal article" date="2013" name="Genome Biol. Evol.">
        <title>Genome sequencing of Giardia lamblia genotypes A2 and B isolates (DH and GS) and comparative analysis with the genomes of genotypes A1 and E (WB and Pig).</title>
        <authorList>
            <person name="Adam R.D."/>
            <person name="Dahlstrom E.W."/>
            <person name="Martens C.A."/>
            <person name="Bruno D.P."/>
            <person name="Barbian K.D."/>
            <person name="Ricklefs S.M."/>
            <person name="Hernandez M.M."/>
            <person name="Narla N.P."/>
            <person name="Patel R.B."/>
            <person name="Porcella S.F."/>
            <person name="Nash T.E."/>
        </authorList>
    </citation>
    <scope>NUCLEOTIDE SEQUENCE [LARGE SCALE GENOMIC DNA]</scope>
    <source>
        <strain evidence="1 2">DH</strain>
    </source>
</reference>
<dbReference type="EMBL" id="AHGT01000073">
    <property type="protein sequence ID" value="ESU35663.1"/>
    <property type="molecule type" value="Genomic_DNA"/>
</dbReference>
<name>V6T9W3_GIAIN</name>
<protein>
    <submittedName>
        <fullName evidence="1">Uncharacterized protein</fullName>
    </submittedName>
</protein>
<organism evidence="1 2">
    <name type="scientific">Giardia intestinalis</name>
    <name type="common">Giardia lamblia</name>
    <dbReference type="NCBI Taxonomy" id="5741"/>
    <lineage>
        <taxon>Eukaryota</taxon>
        <taxon>Metamonada</taxon>
        <taxon>Diplomonadida</taxon>
        <taxon>Hexamitidae</taxon>
        <taxon>Giardiinae</taxon>
        <taxon>Giardia</taxon>
    </lineage>
</organism>
<dbReference type="AlphaFoldDB" id="V6T9W3"/>